<dbReference type="GO" id="GO:0016758">
    <property type="term" value="F:hexosyltransferase activity"/>
    <property type="evidence" value="ECO:0007669"/>
    <property type="project" value="UniProtKB-ARBA"/>
</dbReference>
<dbReference type="SUPFAM" id="SSF53448">
    <property type="entry name" value="Nucleotide-diphospho-sugar transferases"/>
    <property type="match status" value="1"/>
</dbReference>
<dbReference type="AlphaFoldDB" id="A0A917D0M9"/>
<accession>A0A917D0M9</accession>
<sequence length="265" mass="31163">MAKEKVTVVIPVYNRQHYIETTIASVLKQTLKDWKMIIVDDASTDKTPDIIEKYKSKKIKTVRLSKNKGTAVALQTALDMIDTPYFVVVDSDDWIEPKALEILLNEMEKQPIKTSLIYANTIVWTDFGGKLNKVVVEKHRSFQDKYDFLRYGSMVYPRFFRTETVRRVNGFETDDPHQGRYEQDRYLLLKLIGISQFHWVDADLYNCRSHGSNSTQPKNRKYFAEVKRYIFTKMLKQWGDEYEAEFAIASDGWLYIKKLKKRDQG</sequence>
<dbReference type="Pfam" id="PF00535">
    <property type="entry name" value="Glycos_transf_2"/>
    <property type="match status" value="1"/>
</dbReference>
<name>A0A917D0M9_9BACL</name>
<gene>
    <name evidence="3" type="ORF">GCM10010916_21450</name>
</gene>
<evidence type="ECO:0000313" key="3">
    <source>
        <dbReference type="EMBL" id="GGG04118.1"/>
    </source>
</evidence>
<dbReference type="Proteomes" id="UP000644756">
    <property type="component" value="Unassembled WGS sequence"/>
</dbReference>
<dbReference type="RefSeq" id="WP_188531064.1">
    <property type="nucleotide sequence ID" value="NZ_BMGR01000006.1"/>
</dbReference>
<protein>
    <submittedName>
        <fullName evidence="3">Glycosyl transferase family A</fullName>
    </submittedName>
</protein>
<comment type="similarity">
    <text evidence="1">Belongs to the glycosyltransferase 2 family.</text>
</comment>
<dbReference type="InterPro" id="IPR029044">
    <property type="entry name" value="Nucleotide-diphossugar_trans"/>
</dbReference>
<evidence type="ECO:0000313" key="4">
    <source>
        <dbReference type="Proteomes" id="UP000644756"/>
    </source>
</evidence>
<dbReference type="InterPro" id="IPR001173">
    <property type="entry name" value="Glyco_trans_2-like"/>
</dbReference>
<reference evidence="3" key="2">
    <citation type="submission" date="2020-09" db="EMBL/GenBank/DDBJ databases">
        <authorList>
            <person name="Sun Q."/>
            <person name="Zhou Y."/>
        </authorList>
    </citation>
    <scope>NUCLEOTIDE SEQUENCE</scope>
    <source>
        <strain evidence="3">CGMCC 1.12987</strain>
    </source>
</reference>
<evidence type="ECO:0000256" key="1">
    <source>
        <dbReference type="ARBA" id="ARBA00006739"/>
    </source>
</evidence>
<evidence type="ECO:0000259" key="2">
    <source>
        <dbReference type="Pfam" id="PF00535"/>
    </source>
</evidence>
<dbReference type="Gene3D" id="3.90.550.10">
    <property type="entry name" value="Spore Coat Polysaccharide Biosynthesis Protein SpsA, Chain A"/>
    <property type="match status" value="1"/>
</dbReference>
<keyword evidence="3" id="KW-0808">Transferase</keyword>
<dbReference type="PANTHER" id="PTHR22916:SF3">
    <property type="entry name" value="UDP-GLCNAC:BETAGAL BETA-1,3-N-ACETYLGLUCOSAMINYLTRANSFERASE-LIKE PROTEIN 1"/>
    <property type="match status" value="1"/>
</dbReference>
<dbReference type="EMBL" id="BMGR01000006">
    <property type="protein sequence ID" value="GGG04118.1"/>
    <property type="molecule type" value="Genomic_DNA"/>
</dbReference>
<dbReference type="CDD" id="cd00761">
    <property type="entry name" value="Glyco_tranf_GTA_type"/>
    <property type="match status" value="1"/>
</dbReference>
<dbReference type="PANTHER" id="PTHR22916">
    <property type="entry name" value="GLYCOSYLTRANSFERASE"/>
    <property type="match status" value="1"/>
</dbReference>
<proteinExistence type="inferred from homology"/>
<reference evidence="3" key="1">
    <citation type="journal article" date="2014" name="Int. J. Syst. Evol. Microbiol.">
        <title>Complete genome sequence of Corynebacterium casei LMG S-19264T (=DSM 44701T), isolated from a smear-ripened cheese.</title>
        <authorList>
            <consortium name="US DOE Joint Genome Institute (JGI-PGF)"/>
            <person name="Walter F."/>
            <person name="Albersmeier A."/>
            <person name="Kalinowski J."/>
            <person name="Ruckert C."/>
        </authorList>
    </citation>
    <scope>NUCLEOTIDE SEQUENCE</scope>
    <source>
        <strain evidence="3">CGMCC 1.12987</strain>
    </source>
</reference>
<keyword evidence="4" id="KW-1185">Reference proteome</keyword>
<organism evidence="3 4">
    <name type="scientific">Paenibacillus abyssi</name>
    <dbReference type="NCBI Taxonomy" id="1340531"/>
    <lineage>
        <taxon>Bacteria</taxon>
        <taxon>Bacillati</taxon>
        <taxon>Bacillota</taxon>
        <taxon>Bacilli</taxon>
        <taxon>Bacillales</taxon>
        <taxon>Paenibacillaceae</taxon>
        <taxon>Paenibacillus</taxon>
    </lineage>
</organism>
<feature type="domain" description="Glycosyltransferase 2-like" evidence="2">
    <location>
        <begin position="7"/>
        <end position="111"/>
    </location>
</feature>
<comment type="caution">
    <text evidence="3">The sequence shown here is derived from an EMBL/GenBank/DDBJ whole genome shotgun (WGS) entry which is preliminary data.</text>
</comment>